<dbReference type="Proteomes" id="UP000657385">
    <property type="component" value="Unassembled WGS sequence"/>
</dbReference>
<organism evidence="3 4">
    <name type="scientific">Streptacidiphilus fuscans</name>
    <dbReference type="NCBI Taxonomy" id="2789292"/>
    <lineage>
        <taxon>Bacteria</taxon>
        <taxon>Bacillati</taxon>
        <taxon>Actinomycetota</taxon>
        <taxon>Actinomycetes</taxon>
        <taxon>Kitasatosporales</taxon>
        <taxon>Streptomycetaceae</taxon>
        <taxon>Streptacidiphilus</taxon>
    </lineage>
</organism>
<dbReference type="RefSeq" id="WP_196198570.1">
    <property type="nucleotide sequence ID" value="NZ_JADPRT010000025.1"/>
</dbReference>
<feature type="transmembrane region" description="Helical" evidence="2">
    <location>
        <begin position="129"/>
        <end position="148"/>
    </location>
</feature>
<accession>A0A931BDP8</accession>
<evidence type="ECO:0000313" key="3">
    <source>
        <dbReference type="EMBL" id="MBF9073726.1"/>
    </source>
</evidence>
<feature type="region of interest" description="Disordered" evidence="1">
    <location>
        <begin position="1"/>
        <end position="25"/>
    </location>
</feature>
<comment type="caution">
    <text evidence="3">The sequence shown here is derived from an EMBL/GenBank/DDBJ whole genome shotgun (WGS) entry which is preliminary data.</text>
</comment>
<evidence type="ECO:0000256" key="2">
    <source>
        <dbReference type="SAM" id="Phobius"/>
    </source>
</evidence>
<name>A0A931BDP8_9ACTN</name>
<proteinExistence type="predicted"/>
<feature type="compositionally biased region" description="Low complexity" evidence="1">
    <location>
        <begin position="192"/>
        <end position="206"/>
    </location>
</feature>
<reference evidence="3" key="1">
    <citation type="submission" date="2020-11" db="EMBL/GenBank/DDBJ databases">
        <title>Isolation and identification of active actinomycetes.</title>
        <authorList>
            <person name="Yu B."/>
        </authorList>
    </citation>
    <scope>NUCLEOTIDE SEQUENCE</scope>
    <source>
        <strain evidence="3">NEAU-YB345</strain>
    </source>
</reference>
<sequence length="215" mass="23652">MDEETSTSAEMSTPAQTSRGGDGRLRPVVSETAARRRRRALRLLVLCVVVLVPWTVYLAFSLPDQFEARHWSAAWVGFDVLLLLSLAAAGLAVWQRRQALIPLSIVAGTLLVCDAWFDITLDWGTRDVWSSVAAAVLVELPLALLLFLRARRLYRITVRLAWERMGLPGEPPPLHRLPLFSGLDSLPPDGVSATSADQASEQASDQATEKGRSPR</sequence>
<evidence type="ECO:0000313" key="4">
    <source>
        <dbReference type="Proteomes" id="UP000657385"/>
    </source>
</evidence>
<dbReference type="AlphaFoldDB" id="A0A931BDP8"/>
<keyword evidence="4" id="KW-1185">Reference proteome</keyword>
<feature type="transmembrane region" description="Helical" evidence="2">
    <location>
        <begin position="72"/>
        <end position="93"/>
    </location>
</feature>
<keyword evidence="2" id="KW-0472">Membrane</keyword>
<feature type="region of interest" description="Disordered" evidence="1">
    <location>
        <begin position="185"/>
        <end position="215"/>
    </location>
</feature>
<feature type="transmembrane region" description="Helical" evidence="2">
    <location>
        <begin position="100"/>
        <end position="117"/>
    </location>
</feature>
<protein>
    <submittedName>
        <fullName evidence="3">Uncharacterized protein</fullName>
    </submittedName>
</protein>
<feature type="transmembrane region" description="Helical" evidence="2">
    <location>
        <begin position="40"/>
        <end position="60"/>
    </location>
</feature>
<evidence type="ECO:0000256" key="1">
    <source>
        <dbReference type="SAM" id="MobiDB-lite"/>
    </source>
</evidence>
<keyword evidence="2" id="KW-1133">Transmembrane helix</keyword>
<dbReference type="EMBL" id="JADPRT010000025">
    <property type="protein sequence ID" value="MBF9073726.1"/>
    <property type="molecule type" value="Genomic_DNA"/>
</dbReference>
<keyword evidence="2" id="KW-0812">Transmembrane</keyword>
<feature type="compositionally biased region" description="Polar residues" evidence="1">
    <location>
        <begin position="1"/>
        <end position="19"/>
    </location>
</feature>
<gene>
    <name evidence="3" type="ORF">I2501_37505</name>
</gene>